<gene>
    <name evidence="1" type="ORF">ACCO45_001129</name>
</gene>
<accession>A0ACC4E644</accession>
<dbReference type="Proteomes" id="UP001638806">
    <property type="component" value="Unassembled WGS sequence"/>
</dbReference>
<proteinExistence type="predicted"/>
<sequence length="266" mass="28414">MKPKPCAEPFARVILDPHGPGQMPAAHSCIPTVTRWSASPLRRRDAENTAFQPALPPSCGQAAGVAGEARGRWGLARERSRPIPFVLVEQADCHDEWRASGAGGPSGRSSNLGHEPCSRPEDLATRGPHGTVWRNLVSTGGSLLGHRGGHGQWPPLSALTSQQQGPASWFTRGFALWTGDRRTLCGPVPAEMPCIHGSQAEIGSTARGAQRSVALLCARPLRVHSIGVMKSNGTFVAREERAVRKASLGRIEPTSSGARSLAERRR</sequence>
<name>A0ACC4E644_PURLI</name>
<dbReference type="EMBL" id="JBGNUJ010000002">
    <property type="protein sequence ID" value="KAL3964125.1"/>
    <property type="molecule type" value="Genomic_DNA"/>
</dbReference>
<reference evidence="1" key="1">
    <citation type="submission" date="2024-12" db="EMBL/GenBank/DDBJ databases">
        <title>Comparative genomics and development of molecular markers within Purpureocillium lilacinum and among Purpureocillium species.</title>
        <authorList>
            <person name="Yeh Z.-Y."/>
            <person name="Ni N.-T."/>
            <person name="Lo P.-H."/>
            <person name="Mushyakhwo K."/>
            <person name="Lin C.-F."/>
            <person name="Nai Y.-S."/>
        </authorList>
    </citation>
    <scope>NUCLEOTIDE SEQUENCE</scope>
    <source>
        <strain evidence="1">NCHU-NPUST-175</strain>
    </source>
</reference>
<comment type="caution">
    <text evidence="1">The sequence shown here is derived from an EMBL/GenBank/DDBJ whole genome shotgun (WGS) entry which is preliminary data.</text>
</comment>
<evidence type="ECO:0000313" key="2">
    <source>
        <dbReference type="Proteomes" id="UP001638806"/>
    </source>
</evidence>
<keyword evidence="2" id="KW-1185">Reference proteome</keyword>
<organism evidence="1 2">
    <name type="scientific">Purpureocillium lilacinum</name>
    <name type="common">Paecilomyces lilacinus</name>
    <dbReference type="NCBI Taxonomy" id="33203"/>
    <lineage>
        <taxon>Eukaryota</taxon>
        <taxon>Fungi</taxon>
        <taxon>Dikarya</taxon>
        <taxon>Ascomycota</taxon>
        <taxon>Pezizomycotina</taxon>
        <taxon>Sordariomycetes</taxon>
        <taxon>Hypocreomycetidae</taxon>
        <taxon>Hypocreales</taxon>
        <taxon>Ophiocordycipitaceae</taxon>
        <taxon>Purpureocillium</taxon>
    </lineage>
</organism>
<protein>
    <submittedName>
        <fullName evidence="1">Uncharacterized protein</fullName>
    </submittedName>
</protein>
<evidence type="ECO:0000313" key="1">
    <source>
        <dbReference type="EMBL" id="KAL3964125.1"/>
    </source>
</evidence>